<feature type="compositionally biased region" description="Low complexity" evidence="1">
    <location>
        <begin position="180"/>
        <end position="190"/>
    </location>
</feature>
<evidence type="ECO:0000259" key="2">
    <source>
        <dbReference type="Pfam" id="PF19556"/>
    </source>
</evidence>
<dbReference type="Pfam" id="PF19556">
    <property type="entry name" value="PRTRC_E"/>
    <property type="match status" value="1"/>
</dbReference>
<feature type="compositionally biased region" description="Acidic residues" evidence="1">
    <location>
        <begin position="215"/>
        <end position="243"/>
    </location>
</feature>
<name>A0ABZ2YQE2_9BACT</name>
<accession>A0ABZ2YQE2</accession>
<proteinExistence type="predicted"/>
<dbReference type="Proteomes" id="UP001485459">
    <property type="component" value="Chromosome"/>
</dbReference>
<dbReference type="EMBL" id="CP149822">
    <property type="protein sequence ID" value="WZN41985.1"/>
    <property type="molecule type" value="Genomic_DNA"/>
</dbReference>
<evidence type="ECO:0000313" key="3">
    <source>
        <dbReference type="EMBL" id="WZN41985.1"/>
    </source>
</evidence>
<evidence type="ECO:0000313" key="4">
    <source>
        <dbReference type="Proteomes" id="UP001485459"/>
    </source>
</evidence>
<protein>
    <recommendedName>
        <fullName evidence="2">ParB-related ThiF-related cassette protein E domain-containing protein</fullName>
    </recommendedName>
</protein>
<reference evidence="4" key="1">
    <citation type="submission" date="2024-03" db="EMBL/GenBank/DDBJ databases">
        <title>Chitinophaga horti sp. nov., isolated from garden soil.</title>
        <authorList>
            <person name="Lee D.S."/>
            <person name="Han D.M."/>
            <person name="Baek J.H."/>
            <person name="Choi D.G."/>
            <person name="Jeon J.H."/>
            <person name="Jeon C.O."/>
        </authorList>
    </citation>
    <scope>NUCLEOTIDE SEQUENCE [LARGE SCALE GENOMIC DNA]</scope>
    <source>
        <strain evidence="4">GPA1</strain>
    </source>
</reference>
<feature type="region of interest" description="Disordered" evidence="1">
    <location>
        <begin position="178"/>
        <end position="254"/>
    </location>
</feature>
<gene>
    <name evidence="3" type="ORF">WJU16_02910</name>
</gene>
<keyword evidence="4" id="KW-1185">Reference proteome</keyword>
<sequence>MTTNFFSRFEELGLIGEFQLRITVRPGVLRANIIPVGEKKGPDAPAIQPLNLRDATAAELDAGFFAAITRPLQTATGLLTNLEAFEKSAKKACTPKANSATPVKKTETAVPAKYTEALRKSEEQEKKGNIGQAIAAMPDPVKFPTQAKAIAERLTALRQQRPDLASTVAQPCLFNQPAVTDTTPAATDPTNLLSGNAAPENTDTEIPRQQQPQEGTDEEEGEEDGEGEEMPVTTDEDEEEAEESFSYPPDWDEN</sequence>
<dbReference type="RefSeq" id="WP_341836828.1">
    <property type="nucleotide sequence ID" value="NZ_CP149822.1"/>
</dbReference>
<feature type="domain" description="ParB-related ThiF-related cassette protein E" evidence="2">
    <location>
        <begin position="1"/>
        <end position="160"/>
    </location>
</feature>
<dbReference type="InterPro" id="IPR022273">
    <property type="entry name" value="PRTRC_protein-E"/>
</dbReference>
<evidence type="ECO:0000256" key="1">
    <source>
        <dbReference type="SAM" id="MobiDB-lite"/>
    </source>
</evidence>
<organism evidence="3 4">
    <name type="scientific">Chitinophaga pollutisoli</name>
    <dbReference type="NCBI Taxonomy" id="3133966"/>
    <lineage>
        <taxon>Bacteria</taxon>
        <taxon>Pseudomonadati</taxon>
        <taxon>Bacteroidota</taxon>
        <taxon>Chitinophagia</taxon>
        <taxon>Chitinophagales</taxon>
        <taxon>Chitinophagaceae</taxon>
        <taxon>Chitinophaga</taxon>
    </lineage>
</organism>